<proteinExistence type="predicted"/>
<evidence type="ECO:0000256" key="1">
    <source>
        <dbReference type="SAM" id="SignalP"/>
    </source>
</evidence>
<evidence type="ECO:0000313" key="3">
    <source>
        <dbReference type="Proteomes" id="UP000198889"/>
    </source>
</evidence>
<dbReference type="PANTHER" id="PTHR39332">
    <property type="entry name" value="BLL4707 PROTEIN"/>
    <property type="match status" value="1"/>
</dbReference>
<accession>A0A1G4PEF0</accession>
<reference evidence="3" key="1">
    <citation type="submission" date="2016-10" db="EMBL/GenBank/DDBJ databases">
        <authorList>
            <person name="Varghese N."/>
            <person name="Submissions S."/>
        </authorList>
    </citation>
    <scope>NUCLEOTIDE SEQUENCE [LARGE SCALE GENOMIC DNA]</scope>
    <source>
        <strain evidence="3">CGMCC 1.1761</strain>
    </source>
</reference>
<dbReference type="Pfam" id="PF10604">
    <property type="entry name" value="Polyketide_cyc2"/>
    <property type="match status" value="1"/>
</dbReference>
<dbReference type="EMBL" id="FMTP01000001">
    <property type="protein sequence ID" value="SCW30654.1"/>
    <property type="molecule type" value="Genomic_DNA"/>
</dbReference>
<dbReference type="InterPro" id="IPR019587">
    <property type="entry name" value="Polyketide_cyclase/dehydratase"/>
</dbReference>
<keyword evidence="3" id="KW-1185">Reference proteome</keyword>
<dbReference type="Proteomes" id="UP000198889">
    <property type="component" value="Unassembled WGS sequence"/>
</dbReference>
<dbReference type="RefSeq" id="WP_091437207.1">
    <property type="nucleotide sequence ID" value="NZ_FMTP01000001.1"/>
</dbReference>
<organism evidence="2 3">
    <name type="scientific">Ancylobacter rudongensis</name>
    <dbReference type="NCBI Taxonomy" id="177413"/>
    <lineage>
        <taxon>Bacteria</taxon>
        <taxon>Pseudomonadati</taxon>
        <taxon>Pseudomonadota</taxon>
        <taxon>Alphaproteobacteria</taxon>
        <taxon>Hyphomicrobiales</taxon>
        <taxon>Xanthobacteraceae</taxon>
        <taxon>Ancylobacter</taxon>
    </lineage>
</organism>
<evidence type="ECO:0000313" key="2">
    <source>
        <dbReference type="EMBL" id="SCW30654.1"/>
    </source>
</evidence>
<dbReference type="InterPro" id="IPR023393">
    <property type="entry name" value="START-like_dom_sf"/>
</dbReference>
<sequence length="181" mass="19514">MKIHLLTAALAATSLLATLPPAAAHGPTRQKISEKIEINAPPEKVWAVVSNFQDGSWIPVVAKTEGTGGNAPGAKRTLTLKNGATVEEEVAKFEPEKMTLMYRIDKVDVAVLPVTNYSSWLIVTPADEGKKSEVEWRGAFYRGYPNNDPPPELNDEAAVNAVTGLYKAGLENMKKQIEGGS</sequence>
<feature type="signal peptide" evidence="1">
    <location>
        <begin position="1"/>
        <end position="24"/>
    </location>
</feature>
<gene>
    <name evidence="2" type="ORF">SAMN05660859_0508</name>
</gene>
<dbReference type="CDD" id="cd07821">
    <property type="entry name" value="PYR_PYL_RCAR_like"/>
    <property type="match status" value="1"/>
</dbReference>
<keyword evidence="1" id="KW-0732">Signal</keyword>
<feature type="chain" id="PRO_5011700442" evidence="1">
    <location>
        <begin position="25"/>
        <end position="181"/>
    </location>
</feature>
<dbReference type="AlphaFoldDB" id="A0A1G4PEF0"/>
<dbReference type="PANTHER" id="PTHR39332:SF7">
    <property type="entry name" value="SRPBCC FAMILY PROTEIN"/>
    <property type="match status" value="1"/>
</dbReference>
<dbReference type="Gene3D" id="3.30.530.20">
    <property type="match status" value="1"/>
</dbReference>
<dbReference type="SUPFAM" id="SSF55961">
    <property type="entry name" value="Bet v1-like"/>
    <property type="match status" value="1"/>
</dbReference>
<name>A0A1G4PEF0_9HYPH</name>
<protein>
    <submittedName>
        <fullName evidence="2">Polyketide cyclase / dehydrase and lipid transport</fullName>
    </submittedName>
</protein>
<dbReference type="STRING" id="177413.SAMN05660859_0508"/>